<dbReference type="Proteomes" id="UP000003082">
    <property type="component" value="Unassembled WGS sequence"/>
</dbReference>
<dbReference type="AlphaFoldDB" id="B9D453"/>
<protein>
    <submittedName>
        <fullName evidence="1">Uncharacterized protein</fullName>
    </submittedName>
</protein>
<dbReference type="EMBL" id="ACFU01000025">
    <property type="protein sequence ID" value="EEF13227.1"/>
    <property type="molecule type" value="Genomic_DNA"/>
</dbReference>
<name>B9D453_CAMRE</name>
<keyword evidence="2" id="KW-1185">Reference proteome</keyword>
<sequence>MLVNLTDTKTLNFKLCRRVRKKILLAKNQDSSKILAP</sequence>
<organism evidence="1 2">
    <name type="scientific">Campylobacter rectus RM3267</name>
    <dbReference type="NCBI Taxonomy" id="553218"/>
    <lineage>
        <taxon>Bacteria</taxon>
        <taxon>Pseudomonadati</taxon>
        <taxon>Campylobacterota</taxon>
        <taxon>Epsilonproteobacteria</taxon>
        <taxon>Campylobacterales</taxon>
        <taxon>Campylobacteraceae</taxon>
        <taxon>Campylobacter</taxon>
    </lineage>
</organism>
<reference evidence="1 2" key="1">
    <citation type="submission" date="2008-08" db="EMBL/GenBank/DDBJ databases">
        <authorList>
            <person name="Madupu R."/>
            <person name="Durkin A.S."/>
            <person name="Torralba M."/>
            <person name="Methe B."/>
            <person name="Sutton G.G."/>
            <person name="Strausberg R.L."/>
            <person name="Nelson K.E."/>
        </authorList>
    </citation>
    <scope>NUCLEOTIDE SEQUENCE [LARGE SCALE GENOMIC DNA]</scope>
    <source>
        <strain evidence="1 2">RM3267</strain>
    </source>
</reference>
<gene>
    <name evidence="1" type="ORF">CAMRE0001_2149</name>
</gene>
<evidence type="ECO:0000313" key="1">
    <source>
        <dbReference type="EMBL" id="EEF13227.1"/>
    </source>
</evidence>
<evidence type="ECO:0000313" key="2">
    <source>
        <dbReference type="Proteomes" id="UP000003082"/>
    </source>
</evidence>
<proteinExistence type="predicted"/>
<accession>B9D453</accession>
<comment type="caution">
    <text evidence="1">The sequence shown here is derived from an EMBL/GenBank/DDBJ whole genome shotgun (WGS) entry which is preliminary data.</text>
</comment>